<dbReference type="CDD" id="cd00495">
    <property type="entry name" value="Ribosomal_L25_TL5_CTC"/>
    <property type="match status" value="1"/>
</dbReference>
<dbReference type="GO" id="GO:0003735">
    <property type="term" value="F:structural constituent of ribosome"/>
    <property type="evidence" value="ECO:0007669"/>
    <property type="project" value="InterPro"/>
</dbReference>
<dbReference type="Pfam" id="PF01386">
    <property type="entry name" value="Ribosomal_L25p"/>
    <property type="match status" value="1"/>
</dbReference>
<dbReference type="PANTHER" id="PTHR33284:SF1">
    <property type="entry name" value="RIBOSOMAL PROTEIN L25_GLN-TRNA SYNTHETASE, ANTI-CODON-BINDING DOMAIN-CONTAINING PROTEIN"/>
    <property type="match status" value="1"/>
</dbReference>
<feature type="domain" description="Large ribosomal subunit protein bL25 L25" evidence="7">
    <location>
        <begin position="7"/>
        <end position="91"/>
    </location>
</feature>
<comment type="function">
    <text evidence="5">This is one of the proteins that binds to the 5S RNA in the ribosome where it forms part of the central protuberance.</text>
</comment>
<dbReference type="AlphaFoldDB" id="A0A1D8JC77"/>
<dbReference type="Pfam" id="PF14693">
    <property type="entry name" value="Ribosomal_TL5_C"/>
    <property type="match status" value="1"/>
</dbReference>
<dbReference type="NCBIfam" id="TIGR00731">
    <property type="entry name" value="bL25_bact_ctc"/>
    <property type="match status" value="1"/>
</dbReference>
<name>A0A1D8JC77_9BACL</name>
<evidence type="ECO:0000313" key="10">
    <source>
        <dbReference type="Proteomes" id="UP000185746"/>
    </source>
</evidence>
<evidence type="ECO:0000256" key="5">
    <source>
        <dbReference type="HAMAP-Rule" id="MF_01334"/>
    </source>
</evidence>
<dbReference type="Gene3D" id="2.170.120.20">
    <property type="entry name" value="Ribosomal protein L25, beta domain"/>
    <property type="match status" value="1"/>
</dbReference>
<dbReference type="InterPro" id="IPR020056">
    <property type="entry name" value="Rbsml_bL25/Gln-tRNA_synth_N"/>
</dbReference>
<dbReference type="HAMAP" id="MF_01334">
    <property type="entry name" value="Ribosomal_bL25_CTC"/>
    <property type="match status" value="1"/>
</dbReference>
<evidence type="ECO:0000256" key="4">
    <source>
        <dbReference type="ARBA" id="ARBA00023274"/>
    </source>
</evidence>
<keyword evidence="10" id="KW-1185">Reference proteome</keyword>
<protein>
    <recommendedName>
        <fullName evidence="5">Large ribosomal subunit protein bL25</fullName>
    </recommendedName>
    <alternativeName>
        <fullName evidence="5">General stress protein CTC</fullName>
    </alternativeName>
</protein>
<evidence type="ECO:0000256" key="6">
    <source>
        <dbReference type="SAM" id="MobiDB-lite"/>
    </source>
</evidence>
<feature type="region of interest" description="Disordered" evidence="6">
    <location>
        <begin position="186"/>
        <end position="210"/>
    </location>
</feature>
<evidence type="ECO:0000256" key="3">
    <source>
        <dbReference type="ARBA" id="ARBA00022980"/>
    </source>
</evidence>
<dbReference type="RefSeq" id="WP_075526406.1">
    <property type="nucleotide sequence ID" value="NZ_CP017560.1"/>
</dbReference>
<comment type="similarity">
    <text evidence="5">Belongs to the bacterial ribosomal protein bL25 family. CTC subfamily.</text>
</comment>
<dbReference type="InterPro" id="IPR037121">
    <property type="entry name" value="Ribosomal_bL25_C"/>
</dbReference>
<dbReference type="Proteomes" id="UP000185746">
    <property type="component" value="Chromosome"/>
</dbReference>
<dbReference type="InterPro" id="IPR020057">
    <property type="entry name" value="Ribosomal_bL25_b-dom"/>
</dbReference>
<reference evidence="9 10" key="1">
    <citation type="submission" date="2016-09" db="EMBL/GenBank/DDBJ databases">
        <title>Complete genome sequence of the Lysinibacillus sphaericus LMG 22257, a specie of Bacillus with ureolytic activity that can effectively biodeposit calcium carbonate.</title>
        <authorList>
            <person name="Yan W."/>
        </authorList>
    </citation>
    <scope>NUCLEOTIDE SEQUENCE [LARGE SCALE GENOMIC DNA]</scope>
    <source>
        <strain evidence="9 10">LMG 22257</strain>
    </source>
</reference>
<dbReference type="GO" id="GO:0022625">
    <property type="term" value="C:cytosolic large ribosomal subunit"/>
    <property type="evidence" value="ECO:0007669"/>
    <property type="project" value="TreeGrafter"/>
</dbReference>
<dbReference type="GO" id="GO:0006412">
    <property type="term" value="P:translation"/>
    <property type="evidence" value="ECO:0007669"/>
    <property type="project" value="UniProtKB-UniRule"/>
</dbReference>
<evidence type="ECO:0000259" key="8">
    <source>
        <dbReference type="Pfam" id="PF14693"/>
    </source>
</evidence>
<keyword evidence="1 5" id="KW-0699">rRNA-binding</keyword>
<dbReference type="SUPFAM" id="SSF50715">
    <property type="entry name" value="Ribosomal protein L25-like"/>
    <property type="match status" value="1"/>
</dbReference>
<dbReference type="InterPro" id="IPR001021">
    <property type="entry name" value="Ribosomal_bL25_long"/>
</dbReference>
<feature type="compositionally biased region" description="Acidic residues" evidence="6">
    <location>
        <begin position="186"/>
        <end position="199"/>
    </location>
</feature>
<proteinExistence type="inferred from homology"/>
<dbReference type="InterPro" id="IPR020930">
    <property type="entry name" value="Ribosomal_uL5_bac-type"/>
</dbReference>
<evidence type="ECO:0000256" key="2">
    <source>
        <dbReference type="ARBA" id="ARBA00022884"/>
    </source>
</evidence>
<dbReference type="KEGG" id="surl:BI350_00860"/>
<accession>A0A1D8JC77</accession>
<sequence>MSTTIQSELRVAEKQSTLTELRNKGFVPSVVYGYNTEATSISVNERDLIKTLRVTGRNGVMQLLVGEDKLNVVLNDYQADALKGTITHADFLEIDMAEKLEVSVQINLVGESVGEKDGGIVQQPNWEIDIKVKPSDIPETFDIDITELNIGETITVADIREKSKYEILSEDDFALVTITAPRSEEELEALDEVSEDVSAEPEVIGEKEEE</sequence>
<evidence type="ECO:0000256" key="1">
    <source>
        <dbReference type="ARBA" id="ARBA00022730"/>
    </source>
</evidence>
<dbReference type="PANTHER" id="PTHR33284">
    <property type="entry name" value="RIBOSOMAL PROTEIN L25/GLN-TRNA SYNTHETASE, ANTI-CODON-BINDING DOMAIN-CONTAINING PROTEIN"/>
    <property type="match status" value="1"/>
</dbReference>
<keyword evidence="3 5" id="KW-0689">Ribosomal protein</keyword>
<keyword evidence="2 5" id="KW-0694">RNA-binding</keyword>
<evidence type="ECO:0000313" key="9">
    <source>
        <dbReference type="EMBL" id="AOV06310.1"/>
    </source>
</evidence>
<organism evidence="9 10">
    <name type="scientific">Sporosarcina ureilytica</name>
    <dbReference type="NCBI Taxonomy" id="298596"/>
    <lineage>
        <taxon>Bacteria</taxon>
        <taxon>Bacillati</taxon>
        <taxon>Bacillota</taxon>
        <taxon>Bacilli</taxon>
        <taxon>Bacillales</taxon>
        <taxon>Caryophanaceae</taxon>
        <taxon>Sporosarcina</taxon>
    </lineage>
</organism>
<dbReference type="InterPro" id="IPR029751">
    <property type="entry name" value="Ribosomal_L25_dom"/>
</dbReference>
<comment type="subunit">
    <text evidence="5">Part of the 50S ribosomal subunit; part of the 5S rRNA/L5/L18/L25 subcomplex. Contacts the 5S rRNA. Binds to the 5S rRNA independently of L5 and L18.</text>
</comment>
<evidence type="ECO:0000259" key="7">
    <source>
        <dbReference type="Pfam" id="PF01386"/>
    </source>
</evidence>
<feature type="domain" description="Large ribosomal subunit protein bL25 beta" evidence="8">
    <location>
        <begin position="99"/>
        <end position="182"/>
    </location>
</feature>
<gene>
    <name evidence="5" type="primary">rplY</name>
    <name evidence="5" type="synonym">ctc</name>
    <name evidence="9" type="ORF">BI350_00860</name>
</gene>
<keyword evidence="4 5" id="KW-0687">Ribonucleoprotein</keyword>
<dbReference type="NCBIfam" id="NF004133">
    <property type="entry name" value="PRK05618.2-4"/>
    <property type="match status" value="1"/>
</dbReference>
<dbReference type="InterPro" id="IPR011035">
    <property type="entry name" value="Ribosomal_bL25/Gln-tRNA_synth"/>
</dbReference>
<dbReference type="EMBL" id="CP017560">
    <property type="protein sequence ID" value="AOV06310.1"/>
    <property type="molecule type" value="Genomic_DNA"/>
</dbReference>
<dbReference type="Gene3D" id="2.40.240.10">
    <property type="entry name" value="Ribosomal Protein L25, Chain P"/>
    <property type="match status" value="1"/>
</dbReference>
<dbReference type="GO" id="GO:0008097">
    <property type="term" value="F:5S rRNA binding"/>
    <property type="evidence" value="ECO:0007669"/>
    <property type="project" value="InterPro"/>
</dbReference>